<keyword evidence="14" id="KW-0961">Cell wall biogenesis/degradation</keyword>
<evidence type="ECO:0000256" key="2">
    <source>
        <dbReference type="ARBA" id="ARBA00007090"/>
    </source>
</evidence>
<evidence type="ECO:0000256" key="15">
    <source>
        <dbReference type="ARBA" id="ARBA00034000"/>
    </source>
</evidence>
<evidence type="ECO:0000256" key="17">
    <source>
        <dbReference type="SAM" id="Phobius"/>
    </source>
</evidence>
<reference evidence="20 21" key="1">
    <citation type="journal article" date="2016" name="Nat. Commun.">
        <title>Thousands of microbial genomes shed light on interconnected biogeochemical processes in an aquifer system.</title>
        <authorList>
            <person name="Anantharaman K."/>
            <person name="Brown C.T."/>
            <person name="Hug L.A."/>
            <person name="Sharon I."/>
            <person name="Castelle C.J."/>
            <person name="Probst A.J."/>
            <person name="Thomas B.C."/>
            <person name="Singh A."/>
            <person name="Wilkins M.J."/>
            <person name="Karaoz U."/>
            <person name="Brodie E.L."/>
            <person name="Williams K.H."/>
            <person name="Hubbard S.S."/>
            <person name="Banfield J.F."/>
        </authorList>
    </citation>
    <scope>NUCLEOTIDE SEQUENCE [LARGE SCALE GENOMIC DNA]</scope>
</reference>
<dbReference type="InterPro" id="IPR001460">
    <property type="entry name" value="PCN-bd_Tpept"/>
</dbReference>
<dbReference type="GO" id="GO:0008360">
    <property type="term" value="P:regulation of cell shape"/>
    <property type="evidence" value="ECO:0007669"/>
    <property type="project" value="UniProtKB-KW"/>
</dbReference>
<dbReference type="GO" id="GO:0008658">
    <property type="term" value="F:penicillin binding"/>
    <property type="evidence" value="ECO:0007669"/>
    <property type="project" value="InterPro"/>
</dbReference>
<comment type="catalytic activity">
    <reaction evidence="16">
        <text>[GlcNAc-(1-&gt;4)-Mur2Ac(oyl-L-Ala-gamma-D-Glu-L-Lys-D-Ala-D-Ala)](n)-di-trans,octa-cis-undecaprenyl diphosphate + beta-D-GlcNAc-(1-&gt;4)-Mur2Ac(oyl-L-Ala-gamma-D-Glu-L-Lys-D-Ala-D-Ala)-di-trans,octa-cis-undecaprenyl diphosphate = [GlcNAc-(1-&gt;4)-Mur2Ac(oyl-L-Ala-gamma-D-Glu-L-Lys-D-Ala-D-Ala)](n+1)-di-trans,octa-cis-undecaprenyl diphosphate + di-trans,octa-cis-undecaprenyl diphosphate + H(+)</text>
        <dbReference type="Rhea" id="RHEA:23708"/>
        <dbReference type="Rhea" id="RHEA-COMP:9602"/>
        <dbReference type="Rhea" id="RHEA-COMP:9603"/>
        <dbReference type="ChEBI" id="CHEBI:15378"/>
        <dbReference type="ChEBI" id="CHEBI:58405"/>
        <dbReference type="ChEBI" id="CHEBI:60033"/>
        <dbReference type="ChEBI" id="CHEBI:78435"/>
        <dbReference type="EC" id="2.4.99.28"/>
    </reaction>
</comment>
<evidence type="ECO:0000313" key="21">
    <source>
        <dbReference type="Proteomes" id="UP000178367"/>
    </source>
</evidence>
<evidence type="ECO:0000256" key="16">
    <source>
        <dbReference type="ARBA" id="ARBA00049902"/>
    </source>
</evidence>
<evidence type="ECO:0000256" key="13">
    <source>
        <dbReference type="ARBA" id="ARBA00023268"/>
    </source>
</evidence>
<dbReference type="Gene3D" id="3.40.710.10">
    <property type="entry name" value="DD-peptidase/beta-lactamase superfamily"/>
    <property type="match status" value="1"/>
</dbReference>
<keyword evidence="10" id="KW-0133">Cell shape</keyword>
<dbReference type="GO" id="GO:0005886">
    <property type="term" value="C:plasma membrane"/>
    <property type="evidence" value="ECO:0007669"/>
    <property type="project" value="UniProtKB-SubCell"/>
</dbReference>
<dbReference type="InterPro" id="IPR013783">
    <property type="entry name" value="Ig-like_fold"/>
</dbReference>
<organism evidence="20 21">
    <name type="scientific">Candidatus Falkowbacteria bacterium RIFOXYA2_FULL_47_19</name>
    <dbReference type="NCBI Taxonomy" id="1797994"/>
    <lineage>
        <taxon>Bacteria</taxon>
        <taxon>Candidatus Falkowiibacteriota</taxon>
    </lineage>
</organism>
<dbReference type="Pfam" id="PF00905">
    <property type="entry name" value="Transpeptidase"/>
    <property type="match status" value="1"/>
</dbReference>
<dbReference type="STRING" id="1797994.A2227_00800"/>
<gene>
    <name evidence="20" type="ORF">A2227_00800</name>
</gene>
<comment type="similarity">
    <text evidence="2">In the C-terminal section; belongs to the transpeptidase family.</text>
</comment>
<evidence type="ECO:0000256" key="11">
    <source>
        <dbReference type="ARBA" id="ARBA00022984"/>
    </source>
</evidence>
<dbReference type="Pfam" id="PF17957">
    <property type="entry name" value="Big_7"/>
    <property type="match status" value="1"/>
</dbReference>
<dbReference type="InterPro" id="IPR023346">
    <property type="entry name" value="Lysozyme-like_dom_sf"/>
</dbReference>
<dbReference type="InterPro" id="IPR036950">
    <property type="entry name" value="PBP_transglycosylase"/>
</dbReference>
<evidence type="ECO:0000256" key="9">
    <source>
        <dbReference type="ARBA" id="ARBA00022801"/>
    </source>
</evidence>
<evidence type="ECO:0000256" key="1">
    <source>
        <dbReference type="ARBA" id="ARBA00004236"/>
    </source>
</evidence>
<evidence type="ECO:0000256" key="7">
    <source>
        <dbReference type="ARBA" id="ARBA00022676"/>
    </source>
</evidence>
<accession>A0A1F5SGE0</accession>
<comment type="similarity">
    <text evidence="3">In the N-terminal section; belongs to the glycosyltransferase 51 family.</text>
</comment>
<dbReference type="EMBL" id="MFGB01000020">
    <property type="protein sequence ID" value="OGF25729.1"/>
    <property type="molecule type" value="Genomic_DNA"/>
</dbReference>
<sequence>MPIPQIKNKSQSWRANKKKYYINRPQKNIRPAKKIIRKQERFSFNFNYTDIKRKIILAAIVLFLGGVLFSLTAVAWISRDLPDPDGLLDRQLAQSTIIYDRTGEQVLYEIHGDQKRTLVNLVDLPVYIKQATIAIEDKDFYNHGGVSLWGIFRGVVWQKIKGRDAQGGSTLTQQFIKNAILMSEKSRYVRKIKEWVLAYRLEKKYNKDEILQMYFNEIPYGSNAYGIEAASEKYFGKNAKDLTLAEAAVFAALTQSPSRYSPYGPNKDILLGRQKYILDLMVNQGYITKEEAEVAKTQEIVFKGPETNIKAPHFVMYVKEMLSEKYGEKTVEQGGLKIYTTLDLYKQNIAEEVINEIAPKNAEKWNASNAALVSLDPKTGQILAMVGSRDYFNDEIDGQVNICTSNRQPGSSLKPLVYATAFIKGYTPNTILYDVVTNFTPEGVKQPPYEPHNYDLQEHGPITMRKALAGSLNIPAVKTLYLAGVDKVIDIAQQLGYSTLNDPNRYGLSLVLGGGEVKLLEHANAYSAFAREGIIHPTVSILKVEDKDGNILEEYKETPEKKVLDPKISRMINDVLSDNSARAYVFGESNWLTLGSRPVAAKTGTTNDYHDAWTMGYTPSLVTGVWVGNNDNSEMKRGADGSVVAAPIWHDYMKRVLGDTPIEEFRKPEIPKTNKPILDGEAGAATTVKIDKTTGLLATEFTPPDSIEEKTFFEPHSILYFVDKDNPLSEPPQNPENDPQFILWESRVLAWAEKQAASGTESGLIISSSTPPKEYDNLHTAENQPQMEILAPENNQLITNPLLIGRVRATAPRGVSRVEYYINGNLFFTNNSYPFNLQKSIDFLNNGFHNLKIRVCDDVDNCTAKEVEFNLALENNININDQQPELSLISPRSGLALSNIDFPLTVKFEIKNSNRVSKINVYSLGEGGAPKLISVIDPAGENIAAGLWEHTPASGTYKIYGEALTWDNKIIKTEDIIIIVNNIASQ</sequence>
<dbReference type="Gene3D" id="1.10.3810.10">
    <property type="entry name" value="Biosynthetic peptidoglycan transglycosylase-like"/>
    <property type="match status" value="1"/>
</dbReference>
<dbReference type="AlphaFoldDB" id="A0A1F5SGE0"/>
<dbReference type="SUPFAM" id="SSF56601">
    <property type="entry name" value="beta-lactamase/transpeptidase-like"/>
    <property type="match status" value="1"/>
</dbReference>
<dbReference type="InterPro" id="IPR001264">
    <property type="entry name" value="Glyco_trans_51"/>
</dbReference>
<keyword evidence="11" id="KW-0573">Peptidoglycan synthesis</keyword>
<protein>
    <submittedName>
        <fullName evidence="20">Uncharacterized protein</fullName>
    </submittedName>
</protein>
<keyword evidence="17" id="KW-1133">Transmembrane helix</keyword>
<comment type="subcellular location">
    <subcellularLocation>
        <location evidence="1">Cell membrane</location>
    </subcellularLocation>
</comment>
<evidence type="ECO:0000256" key="3">
    <source>
        <dbReference type="ARBA" id="ARBA00007739"/>
    </source>
</evidence>
<feature type="domain" description="Penicillin-binding protein transpeptidase" evidence="18">
    <location>
        <begin position="372"/>
        <end position="654"/>
    </location>
</feature>
<keyword evidence="5" id="KW-0121">Carboxypeptidase</keyword>
<dbReference type="Proteomes" id="UP000178367">
    <property type="component" value="Unassembled WGS sequence"/>
</dbReference>
<keyword evidence="13" id="KW-0511">Multifunctional enzyme</keyword>
<keyword evidence="6" id="KW-0645">Protease</keyword>
<dbReference type="SUPFAM" id="SSF53955">
    <property type="entry name" value="Lysozyme-like"/>
    <property type="match status" value="1"/>
</dbReference>
<dbReference type="Gene3D" id="2.60.40.10">
    <property type="entry name" value="Immunoglobulins"/>
    <property type="match status" value="1"/>
</dbReference>
<dbReference type="InterPro" id="IPR012338">
    <property type="entry name" value="Beta-lactam/transpept-like"/>
</dbReference>
<dbReference type="PANTHER" id="PTHR32282">
    <property type="entry name" value="BINDING PROTEIN TRANSPEPTIDASE, PUTATIVE-RELATED"/>
    <property type="match status" value="1"/>
</dbReference>
<dbReference type="GO" id="GO:0008955">
    <property type="term" value="F:peptidoglycan glycosyltransferase activity"/>
    <property type="evidence" value="ECO:0007669"/>
    <property type="project" value="UniProtKB-EC"/>
</dbReference>
<evidence type="ECO:0000256" key="14">
    <source>
        <dbReference type="ARBA" id="ARBA00023316"/>
    </source>
</evidence>
<evidence type="ECO:0000259" key="18">
    <source>
        <dbReference type="Pfam" id="PF00905"/>
    </source>
</evidence>
<evidence type="ECO:0000256" key="5">
    <source>
        <dbReference type="ARBA" id="ARBA00022645"/>
    </source>
</evidence>
<comment type="catalytic activity">
    <reaction evidence="15">
        <text>Preferential cleavage: (Ac)2-L-Lys-D-Ala-|-D-Ala. Also transpeptidation of peptidyl-alanyl moieties that are N-acyl substituents of D-alanine.</text>
        <dbReference type="EC" id="3.4.16.4"/>
    </reaction>
</comment>
<keyword evidence="8" id="KW-0808">Transferase</keyword>
<evidence type="ECO:0000313" key="20">
    <source>
        <dbReference type="EMBL" id="OGF25729.1"/>
    </source>
</evidence>
<keyword evidence="12 17" id="KW-0472">Membrane</keyword>
<dbReference type="GO" id="GO:0006508">
    <property type="term" value="P:proteolysis"/>
    <property type="evidence" value="ECO:0007669"/>
    <property type="project" value="UniProtKB-KW"/>
</dbReference>
<keyword evidence="4" id="KW-1003">Cell membrane</keyword>
<dbReference type="Pfam" id="PF00912">
    <property type="entry name" value="Transgly"/>
    <property type="match status" value="1"/>
</dbReference>
<keyword evidence="7" id="KW-0328">Glycosyltransferase</keyword>
<dbReference type="InterPro" id="IPR050396">
    <property type="entry name" value="Glycosyltr_51/Transpeptidase"/>
</dbReference>
<evidence type="ECO:0000256" key="6">
    <source>
        <dbReference type="ARBA" id="ARBA00022670"/>
    </source>
</evidence>
<evidence type="ECO:0000256" key="8">
    <source>
        <dbReference type="ARBA" id="ARBA00022679"/>
    </source>
</evidence>
<keyword evidence="9" id="KW-0378">Hydrolase</keyword>
<dbReference type="PANTHER" id="PTHR32282:SF11">
    <property type="entry name" value="PENICILLIN-BINDING PROTEIN 1B"/>
    <property type="match status" value="1"/>
</dbReference>
<evidence type="ECO:0000256" key="4">
    <source>
        <dbReference type="ARBA" id="ARBA00022475"/>
    </source>
</evidence>
<feature type="transmembrane region" description="Helical" evidence="17">
    <location>
        <begin position="55"/>
        <end position="77"/>
    </location>
</feature>
<dbReference type="GO" id="GO:0009252">
    <property type="term" value="P:peptidoglycan biosynthetic process"/>
    <property type="evidence" value="ECO:0007669"/>
    <property type="project" value="UniProtKB-KW"/>
</dbReference>
<dbReference type="GO" id="GO:0030288">
    <property type="term" value="C:outer membrane-bounded periplasmic space"/>
    <property type="evidence" value="ECO:0007669"/>
    <property type="project" value="TreeGrafter"/>
</dbReference>
<feature type="domain" description="Glycosyl transferase family 51" evidence="19">
    <location>
        <begin position="105"/>
        <end position="281"/>
    </location>
</feature>
<evidence type="ECO:0000256" key="10">
    <source>
        <dbReference type="ARBA" id="ARBA00022960"/>
    </source>
</evidence>
<dbReference type="GO" id="GO:0009002">
    <property type="term" value="F:serine-type D-Ala-D-Ala carboxypeptidase activity"/>
    <property type="evidence" value="ECO:0007669"/>
    <property type="project" value="UniProtKB-EC"/>
</dbReference>
<dbReference type="GO" id="GO:0071555">
    <property type="term" value="P:cell wall organization"/>
    <property type="evidence" value="ECO:0007669"/>
    <property type="project" value="UniProtKB-KW"/>
</dbReference>
<proteinExistence type="inferred from homology"/>
<dbReference type="NCBIfam" id="TIGR02074">
    <property type="entry name" value="PBP_1a_fam"/>
    <property type="match status" value="1"/>
</dbReference>
<dbReference type="FunFam" id="1.10.3810.10:FF:000001">
    <property type="entry name" value="Penicillin-binding protein 1A"/>
    <property type="match status" value="1"/>
</dbReference>
<comment type="caution">
    <text evidence="20">The sequence shown here is derived from an EMBL/GenBank/DDBJ whole genome shotgun (WGS) entry which is preliminary data.</text>
</comment>
<name>A0A1F5SGE0_9BACT</name>
<keyword evidence="17" id="KW-0812">Transmembrane</keyword>
<evidence type="ECO:0000256" key="12">
    <source>
        <dbReference type="ARBA" id="ARBA00023136"/>
    </source>
</evidence>
<evidence type="ECO:0000259" key="19">
    <source>
        <dbReference type="Pfam" id="PF00912"/>
    </source>
</evidence>